<proteinExistence type="predicted"/>
<protein>
    <submittedName>
        <fullName evidence="1">Uncharacterized protein</fullName>
    </submittedName>
</protein>
<dbReference type="AlphaFoldDB" id="A0A9D3RWW5"/>
<evidence type="ECO:0000313" key="2">
    <source>
        <dbReference type="Proteomes" id="UP001044222"/>
    </source>
</evidence>
<dbReference type="EMBL" id="JAFIRN010000007">
    <property type="protein sequence ID" value="KAG5846193.1"/>
    <property type="molecule type" value="Genomic_DNA"/>
</dbReference>
<organism evidence="1 2">
    <name type="scientific">Anguilla anguilla</name>
    <name type="common">European freshwater eel</name>
    <name type="synonym">Muraena anguilla</name>
    <dbReference type="NCBI Taxonomy" id="7936"/>
    <lineage>
        <taxon>Eukaryota</taxon>
        <taxon>Metazoa</taxon>
        <taxon>Chordata</taxon>
        <taxon>Craniata</taxon>
        <taxon>Vertebrata</taxon>
        <taxon>Euteleostomi</taxon>
        <taxon>Actinopterygii</taxon>
        <taxon>Neopterygii</taxon>
        <taxon>Teleostei</taxon>
        <taxon>Anguilliformes</taxon>
        <taxon>Anguillidae</taxon>
        <taxon>Anguilla</taxon>
    </lineage>
</organism>
<keyword evidence="2" id="KW-1185">Reference proteome</keyword>
<evidence type="ECO:0000313" key="1">
    <source>
        <dbReference type="EMBL" id="KAG5846193.1"/>
    </source>
</evidence>
<sequence length="128" mass="14415">MPEPRDVPGVSLWIILHDISKFFVVSPLFHLSCCLGHLIQLLQQKLPVPQVFVMGRDVWDILVHKLTAGFSPNFLHAQEGMHHNLQDVLHLCAVLHGDVDDCDVTQPHHQSGQFIIMLTTVIQLGQLC</sequence>
<dbReference type="Proteomes" id="UP001044222">
    <property type="component" value="Chromosome 7"/>
</dbReference>
<gene>
    <name evidence="1" type="ORF">ANANG_G00147200</name>
</gene>
<name>A0A9D3RWW5_ANGAN</name>
<accession>A0A9D3RWW5</accession>
<comment type="caution">
    <text evidence="1">The sequence shown here is derived from an EMBL/GenBank/DDBJ whole genome shotgun (WGS) entry which is preliminary data.</text>
</comment>
<reference evidence="1" key="1">
    <citation type="submission" date="2021-01" db="EMBL/GenBank/DDBJ databases">
        <title>A chromosome-scale assembly of European eel, Anguilla anguilla.</title>
        <authorList>
            <person name="Henkel C."/>
            <person name="Jong-Raadsen S.A."/>
            <person name="Dufour S."/>
            <person name="Weltzien F.-A."/>
            <person name="Palstra A.P."/>
            <person name="Pelster B."/>
            <person name="Spaink H.P."/>
            <person name="Van Den Thillart G.E."/>
            <person name="Jansen H."/>
            <person name="Zahm M."/>
            <person name="Klopp C."/>
            <person name="Cedric C."/>
            <person name="Louis A."/>
            <person name="Berthelot C."/>
            <person name="Parey E."/>
            <person name="Roest Crollius H."/>
            <person name="Montfort J."/>
            <person name="Robinson-Rechavi M."/>
            <person name="Bucao C."/>
            <person name="Bouchez O."/>
            <person name="Gislard M."/>
            <person name="Lluch J."/>
            <person name="Milhes M."/>
            <person name="Lampietro C."/>
            <person name="Lopez Roques C."/>
            <person name="Donnadieu C."/>
            <person name="Braasch I."/>
            <person name="Desvignes T."/>
            <person name="Postlethwait J."/>
            <person name="Bobe J."/>
            <person name="Guiguen Y."/>
            <person name="Dirks R."/>
        </authorList>
    </citation>
    <scope>NUCLEOTIDE SEQUENCE</scope>
    <source>
        <strain evidence="1">Tag_6206</strain>
        <tissue evidence="1">Liver</tissue>
    </source>
</reference>